<keyword evidence="3" id="KW-1185">Reference proteome</keyword>
<feature type="compositionally biased region" description="Low complexity" evidence="1">
    <location>
        <begin position="44"/>
        <end position="53"/>
    </location>
</feature>
<dbReference type="AlphaFoldDB" id="A0ABD1HA25"/>
<reference evidence="2 3" key="1">
    <citation type="submission" date="2024-06" db="EMBL/GenBank/DDBJ databases">
        <title>A chromosome level genome sequence of Diviner's sage (Salvia divinorum).</title>
        <authorList>
            <person name="Ford S.A."/>
            <person name="Ro D.-K."/>
            <person name="Ness R.W."/>
            <person name="Phillips M.A."/>
        </authorList>
    </citation>
    <scope>NUCLEOTIDE SEQUENCE [LARGE SCALE GENOMIC DNA]</scope>
    <source>
        <strain evidence="2">SAF-2024a</strain>
        <tissue evidence="2">Leaf</tissue>
    </source>
</reference>
<dbReference type="EMBL" id="JBEAFC010000006">
    <property type="protein sequence ID" value="KAL1552128.1"/>
    <property type="molecule type" value="Genomic_DNA"/>
</dbReference>
<evidence type="ECO:0000313" key="3">
    <source>
        <dbReference type="Proteomes" id="UP001567538"/>
    </source>
</evidence>
<feature type="region of interest" description="Disordered" evidence="1">
    <location>
        <begin position="44"/>
        <end position="69"/>
    </location>
</feature>
<sequence length="99" mass="11336">MDDDENNIFSDSQNFYSTQNFNHSQDYFPSFDDFPNSVQYQSSFQNISQNSSQDKPQTNMNAPNTPHGWSEQEDIALMSAWCFVSTNVIVGTYQTSVNL</sequence>
<accession>A0ABD1HA25</accession>
<name>A0ABD1HA25_SALDI</name>
<proteinExistence type="predicted"/>
<protein>
    <submittedName>
        <fullName evidence="2">Glutathione S-transferase T3-like</fullName>
    </submittedName>
</protein>
<dbReference type="Proteomes" id="UP001567538">
    <property type="component" value="Unassembled WGS sequence"/>
</dbReference>
<evidence type="ECO:0000256" key="1">
    <source>
        <dbReference type="SAM" id="MobiDB-lite"/>
    </source>
</evidence>
<comment type="caution">
    <text evidence="2">The sequence shown here is derived from an EMBL/GenBank/DDBJ whole genome shotgun (WGS) entry which is preliminary data.</text>
</comment>
<feature type="compositionally biased region" description="Polar residues" evidence="1">
    <location>
        <begin position="54"/>
        <end position="64"/>
    </location>
</feature>
<organism evidence="2 3">
    <name type="scientific">Salvia divinorum</name>
    <name type="common">Maria pastora</name>
    <name type="synonym">Diviner's sage</name>
    <dbReference type="NCBI Taxonomy" id="28513"/>
    <lineage>
        <taxon>Eukaryota</taxon>
        <taxon>Viridiplantae</taxon>
        <taxon>Streptophyta</taxon>
        <taxon>Embryophyta</taxon>
        <taxon>Tracheophyta</taxon>
        <taxon>Spermatophyta</taxon>
        <taxon>Magnoliopsida</taxon>
        <taxon>eudicotyledons</taxon>
        <taxon>Gunneridae</taxon>
        <taxon>Pentapetalae</taxon>
        <taxon>asterids</taxon>
        <taxon>lamiids</taxon>
        <taxon>Lamiales</taxon>
        <taxon>Lamiaceae</taxon>
        <taxon>Nepetoideae</taxon>
        <taxon>Mentheae</taxon>
        <taxon>Salviinae</taxon>
        <taxon>Salvia</taxon>
        <taxon>Salvia subgen. Calosphace</taxon>
    </lineage>
</organism>
<evidence type="ECO:0000313" key="2">
    <source>
        <dbReference type="EMBL" id="KAL1552128.1"/>
    </source>
</evidence>
<gene>
    <name evidence="2" type="ORF">AAHA92_12969</name>
</gene>